<feature type="compositionally biased region" description="Low complexity" evidence="3">
    <location>
        <begin position="327"/>
        <end position="336"/>
    </location>
</feature>
<name>A0A8C6U3D6_9GOBI</name>
<protein>
    <submittedName>
        <fullName evidence="4">SLAIN motif family, member 2</fullName>
    </submittedName>
</protein>
<dbReference type="PANTHER" id="PTHR22406:SF4">
    <property type="entry name" value="SLAIN MOTIF-CONTAINING PROTEIN 2"/>
    <property type="match status" value="1"/>
</dbReference>
<proteinExistence type="inferred from homology"/>
<dbReference type="AlphaFoldDB" id="A0A8C6U3D6"/>
<dbReference type="GO" id="GO:0031116">
    <property type="term" value="P:positive regulation of microtubule polymerization"/>
    <property type="evidence" value="ECO:0007669"/>
    <property type="project" value="TreeGrafter"/>
</dbReference>
<evidence type="ECO:0000256" key="3">
    <source>
        <dbReference type="SAM" id="MobiDB-lite"/>
    </source>
</evidence>
<feature type="compositionally biased region" description="Low complexity" evidence="3">
    <location>
        <begin position="33"/>
        <end position="42"/>
    </location>
</feature>
<organism evidence="4 5">
    <name type="scientific">Neogobius melanostomus</name>
    <name type="common">round goby</name>
    <dbReference type="NCBI Taxonomy" id="47308"/>
    <lineage>
        <taxon>Eukaryota</taxon>
        <taxon>Metazoa</taxon>
        <taxon>Chordata</taxon>
        <taxon>Craniata</taxon>
        <taxon>Vertebrata</taxon>
        <taxon>Euteleostomi</taxon>
        <taxon>Actinopterygii</taxon>
        <taxon>Neopterygii</taxon>
        <taxon>Teleostei</taxon>
        <taxon>Neoteleostei</taxon>
        <taxon>Acanthomorphata</taxon>
        <taxon>Gobiaria</taxon>
        <taxon>Gobiiformes</taxon>
        <taxon>Gobioidei</taxon>
        <taxon>Gobiidae</taxon>
        <taxon>Benthophilinae</taxon>
        <taxon>Neogobiini</taxon>
        <taxon>Neogobius</taxon>
    </lineage>
</organism>
<feature type="region of interest" description="Disordered" evidence="3">
    <location>
        <begin position="259"/>
        <end position="299"/>
    </location>
</feature>
<comment type="similarity">
    <text evidence="1">Belongs to the SLAIN motif-containing family.</text>
</comment>
<dbReference type="Pfam" id="PF15301">
    <property type="entry name" value="SLAIN"/>
    <property type="match status" value="1"/>
</dbReference>
<accession>A0A8C6U3D6</accession>
<dbReference type="GO" id="GO:0035371">
    <property type="term" value="C:microtubule plus-end"/>
    <property type="evidence" value="ECO:0007669"/>
    <property type="project" value="TreeGrafter"/>
</dbReference>
<dbReference type="InterPro" id="IPR026179">
    <property type="entry name" value="Slain"/>
</dbReference>
<sequence>MEDINSNINADLEVRKLQDLVKKLEQQNEQLRSRSTMLSSSGGMSGAHRPLSAGYDSPLSAGLAAGLAGYTGVGFGGLVENNRCLSPRLSYDGSFRRAYDSEGATGAAPLSSRNSLYSETTGGFKDEGETSILDEVEILDLEDMDCLNEDEDSWLYEAKLNSPLQKALSPIVWCRQALDNPSPDMESAKRSLIHRLDLSMSALKRRSLYGSPYSQVGYGSPYSTNAANSPYSSGFNSPSSTPARVPIVRQQLLPTNSGVYQRNSSADRNPPAVSPQSSVDSELSTSEMDEDSVGSSTTYKLNDVTDVQILARMQEESLRQEYAATASRRSSGSSCHSLRRSTFSDQELDAHSLEDEEEAVHPAFHLPSSRFSPSPRHSPRVSPRNSPRSRSPARSIDYSHGRGSPQPMISRLQQPRHSLQGHGHDMQTNVVKNEGTAQVYDRFCFY</sequence>
<dbReference type="Proteomes" id="UP000694523">
    <property type="component" value="Unplaced"/>
</dbReference>
<feature type="compositionally biased region" description="Polar residues" evidence="3">
    <location>
        <begin position="274"/>
        <end position="286"/>
    </location>
</feature>
<keyword evidence="2" id="KW-0175">Coiled coil</keyword>
<dbReference type="PANTHER" id="PTHR22406">
    <property type="entry name" value="NASCENT POLYPEPTIDE-ASSOCIATED COMPLEX SUBUNIT ALPHA, MUSCLE-SPECIFIC FORM"/>
    <property type="match status" value="1"/>
</dbReference>
<reference evidence="4" key="1">
    <citation type="submission" date="2025-08" db="UniProtKB">
        <authorList>
            <consortium name="Ensembl"/>
        </authorList>
    </citation>
    <scope>IDENTIFICATION</scope>
</reference>
<feature type="region of interest" description="Disordered" evidence="3">
    <location>
        <begin position="27"/>
        <end position="46"/>
    </location>
</feature>
<dbReference type="GO" id="GO:0007020">
    <property type="term" value="P:microtubule nucleation"/>
    <property type="evidence" value="ECO:0007669"/>
    <property type="project" value="TreeGrafter"/>
</dbReference>
<feature type="region of interest" description="Disordered" evidence="3">
    <location>
        <begin position="321"/>
        <end position="409"/>
    </location>
</feature>
<dbReference type="GO" id="GO:0031122">
    <property type="term" value="P:cytoplasmic microtubule organization"/>
    <property type="evidence" value="ECO:0007669"/>
    <property type="project" value="TreeGrafter"/>
</dbReference>
<evidence type="ECO:0000256" key="1">
    <source>
        <dbReference type="ARBA" id="ARBA00006652"/>
    </source>
</evidence>
<keyword evidence="5" id="KW-1185">Reference proteome</keyword>
<evidence type="ECO:0000313" key="4">
    <source>
        <dbReference type="Ensembl" id="ENSNMLP00000029133.1"/>
    </source>
</evidence>
<evidence type="ECO:0000256" key="2">
    <source>
        <dbReference type="ARBA" id="ARBA00023054"/>
    </source>
</evidence>
<dbReference type="Ensembl" id="ENSNMLT00000032499.1">
    <property type="protein sequence ID" value="ENSNMLP00000029133.1"/>
    <property type="gene ID" value="ENSNMLG00000018456.1"/>
</dbReference>
<feature type="compositionally biased region" description="Low complexity" evidence="3">
    <location>
        <begin position="367"/>
        <end position="395"/>
    </location>
</feature>
<evidence type="ECO:0000313" key="5">
    <source>
        <dbReference type="Proteomes" id="UP000694523"/>
    </source>
</evidence>
<reference evidence="4" key="2">
    <citation type="submission" date="2025-09" db="UniProtKB">
        <authorList>
            <consortium name="Ensembl"/>
        </authorList>
    </citation>
    <scope>IDENTIFICATION</scope>
</reference>